<sequence length="151" mass="16960">MILDKIRPVFFAILALAFFHSSSFAAGTDPLIGVWYNQDKDAKIEIYKCGEKFCGKIVWLKNPKDDAGKEKLDTKNPDKDLRSKPIMGINLLKGFTAEGDGEYEGGTIYNPKEGKTYSCELKLKKAGKQLKVRGYIGISLIGKTQYWDRAE</sequence>
<dbReference type="Gene3D" id="2.40.128.520">
    <property type="match status" value="1"/>
</dbReference>
<dbReference type="Proteomes" id="UP001348817">
    <property type="component" value="Chromosome"/>
</dbReference>
<evidence type="ECO:0000259" key="2">
    <source>
        <dbReference type="Pfam" id="PF09917"/>
    </source>
</evidence>
<feature type="signal peptide" evidence="1">
    <location>
        <begin position="1"/>
        <end position="25"/>
    </location>
</feature>
<dbReference type="KEGG" id="fax:FUAX_20490"/>
<dbReference type="Pfam" id="PF09917">
    <property type="entry name" value="DUF2147"/>
    <property type="match status" value="1"/>
</dbReference>
<evidence type="ECO:0000313" key="4">
    <source>
        <dbReference type="Proteomes" id="UP001348817"/>
    </source>
</evidence>
<dbReference type="PANTHER" id="PTHR36919">
    <property type="entry name" value="BLR1215 PROTEIN"/>
    <property type="match status" value="1"/>
</dbReference>
<keyword evidence="4" id="KW-1185">Reference proteome</keyword>
<proteinExistence type="predicted"/>
<keyword evidence="1" id="KW-0732">Signal</keyword>
<dbReference type="RefSeq" id="WP_338391213.1">
    <property type="nucleotide sequence ID" value="NZ_AP025314.1"/>
</dbReference>
<reference evidence="3 4" key="1">
    <citation type="submission" date="2021-12" db="EMBL/GenBank/DDBJ databases">
        <title>Genome sequencing of bacteria with rrn-lacking chromosome and rrn-plasmid.</title>
        <authorList>
            <person name="Anda M."/>
            <person name="Iwasaki W."/>
        </authorList>
    </citation>
    <scope>NUCLEOTIDE SEQUENCE [LARGE SCALE GENOMIC DNA]</scope>
    <source>
        <strain evidence="3 4">DSM 100852</strain>
    </source>
</reference>
<dbReference type="AlphaFoldDB" id="A0AAU9CRM4"/>
<gene>
    <name evidence="3" type="ORF">FUAX_20490</name>
</gene>
<feature type="domain" description="DUF2147" evidence="2">
    <location>
        <begin position="33"/>
        <end position="149"/>
    </location>
</feature>
<feature type="chain" id="PRO_5043594309" description="DUF2147 domain-containing protein" evidence="1">
    <location>
        <begin position="26"/>
        <end position="151"/>
    </location>
</feature>
<dbReference type="InterPro" id="IPR019223">
    <property type="entry name" value="DUF2147"/>
</dbReference>
<organism evidence="3 4">
    <name type="scientific">Fulvitalea axinellae</name>
    <dbReference type="NCBI Taxonomy" id="1182444"/>
    <lineage>
        <taxon>Bacteria</taxon>
        <taxon>Pseudomonadati</taxon>
        <taxon>Bacteroidota</taxon>
        <taxon>Cytophagia</taxon>
        <taxon>Cytophagales</taxon>
        <taxon>Persicobacteraceae</taxon>
        <taxon>Fulvitalea</taxon>
    </lineage>
</organism>
<protein>
    <recommendedName>
        <fullName evidence="2">DUF2147 domain-containing protein</fullName>
    </recommendedName>
</protein>
<dbReference type="EMBL" id="AP025314">
    <property type="protein sequence ID" value="BDD09617.1"/>
    <property type="molecule type" value="Genomic_DNA"/>
</dbReference>
<name>A0AAU9CRM4_9BACT</name>
<evidence type="ECO:0000313" key="3">
    <source>
        <dbReference type="EMBL" id="BDD09617.1"/>
    </source>
</evidence>
<evidence type="ECO:0000256" key="1">
    <source>
        <dbReference type="SAM" id="SignalP"/>
    </source>
</evidence>
<accession>A0AAU9CRM4</accession>
<dbReference type="PANTHER" id="PTHR36919:SF2">
    <property type="entry name" value="BLL6627 PROTEIN"/>
    <property type="match status" value="1"/>
</dbReference>